<reference evidence="2 3" key="1">
    <citation type="submission" date="2021-06" db="EMBL/GenBank/DDBJ databases">
        <title>Caerostris extrusa draft genome.</title>
        <authorList>
            <person name="Kono N."/>
            <person name="Arakawa K."/>
        </authorList>
    </citation>
    <scope>NUCLEOTIDE SEQUENCE [LARGE SCALE GENOMIC DNA]</scope>
</reference>
<organism evidence="2 3">
    <name type="scientific">Caerostris extrusa</name>
    <name type="common">Bark spider</name>
    <name type="synonym">Caerostris bankana</name>
    <dbReference type="NCBI Taxonomy" id="172846"/>
    <lineage>
        <taxon>Eukaryota</taxon>
        <taxon>Metazoa</taxon>
        <taxon>Ecdysozoa</taxon>
        <taxon>Arthropoda</taxon>
        <taxon>Chelicerata</taxon>
        <taxon>Arachnida</taxon>
        <taxon>Araneae</taxon>
        <taxon>Araneomorphae</taxon>
        <taxon>Entelegynae</taxon>
        <taxon>Araneoidea</taxon>
        <taxon>Araneidae</taxon>
        <taxon>Caerostris</taxon>
    </lineage>
</organism>
<dbReference type="AlphaFoldDB" id="A0AAV4MGF9"/>
<dbReference type="EMBL" id="BPLR01019716">
    <property type="protein sequence ID" value="GIX71074.1"/>
    <property type="molecule type" value="Genomic_DNA"/>
</dbReference>
<name>A0AAV4MGF9_CAEEX</name>
<protein>
    <submittedName>
        <fullName evidence="2">Uncharacterized protein</fullName>
    </submittedName>
</protein>
<evidence type="ECO:0000313" key="2">
    <source>
        <dbReference type="EMBL" id="GIX71074.1"/>
    </source>
</evidence>
<proteinExistence type="predicted"/>
<keyword evidence="3" id="KW-1185">Reference proteome</keyword>
<gene>
    <name evidence="2" type="ORF">CEXT_555721</name>
</gene>
<feature type="region of interest" description="Disordered" evidence="1">
    <location>
        <begin position="41"/>
        <end position="104"/>
    </location>
</feature>
<sequence>MTSSSVHPKLTLDALPNHSCEFFSTSWTDRSCGRHRRALARERICDSRSTQRSDREPAQSDPRQRGPIVDQGFSGPEKVKDDEILPPAAPKGVFPSGIHPPIPV</sequence>
<accession>A0AAV4MGF9</accession>
<evidence type="ECO:0000313" key="3">
    <source>
        <dbReference type="Proteomes" id="UP001054945"/>
    </source>
</evidence>
<comment type="caution">
    <text evidence="2">The sequence shown here is derived from an EMBL/GenBank/DDBJ whole genome shotgun (WGS) entry which is preliminary data.</text>
</comment>
<dbReference type="Proteomes" id="UP001054945">
    <property type="component" value="Unassembled WGS sequence"/>
</dbReference>
<evidence type="ECO:0000256" key="1">
    <source>
        <dbReference type="SAM" id="MobiDB-lite"/>
    </source>
</evidence>
<feature type="compositionally biased region" description="Basic and acidic residues" evidence="1">
    <location>
        <begin position="41"/>
        <end position="64"/>
    </location>
</feature>